<name>A0A4Y8CY11_9HELO</name>
<evidence type="ECO:0000256" key="1">
    <source>
        <dbReference type="PROSITE-ProRule" id="PRU00169"/>
    </source>
</evidence>
<evidence type="ECO:0000313" key="3">
    <source>
        <dbReference type="EMBL" id="TEY56923.1"/>
    </source>
</evidence>
<keyword evidence="4" id="KW-1185">Reference proteome</keyword>
<organism evidence="3 4">
    <name type="scientific">Botryotinia calthae</name>
    <dbReference type="NCBI Taxonomy" id="38488"/>
    <lineage>
        <taxon>Eukaryota</taxon>
        <taxon>Fungi</taxon>
        <taxon>Dikarya</taxon>
        <taxon>Ascomycota</taxon>
        <taxon>Pezizomycotina</taxon>
        <taxon>Leotiomycetes</taxon>
        <taxon>Helotiales</taxon>
        <taxon>Sclerotiniaceae</taxon>
        <taxon>Botryotinia</taxon>
    </lineage>
</organism>
<dbReference type="STRING" id="38488.A0A4Y8CY11"/>
<evidence type="ECO:0000313" key="4">
    <source>
        <dbReference type="Proteomes" id="UP000297299"/>
    </source>
</evidence>
<dbReference type="AlphaFoldDB" id="A0A4Y8CY11"/>
<dbReference type="Gene3D" id="3.40.50.2300">
    <property type="match status" value="1"/>
</dbReference>
<accession>A0A4Y8CY11</accession>
<evidence type="ECO:0000259" key="2">
    <source>
        <dbReference type="PROSITE" id="PS50110"/>
    </source>
</evidence>
<dbReference type="Proteomes" id="UP000297299">
    <property type="component" value="Unassembled WGS sequence"/>
</dbReference>
<dbReference type="OrthoDB" id="303614at2759"/>
<dbReference type="SUPFAM" id="SSF52172">
    <property type="entry name" value="CheY-like"/>
    <property type="match status" value="1"/>
</dbReference>
<dbReference type="InterPro" id="IPR011006">
    <property type="entry name" value="CheY-like_superfamily"/>
</dbReference>
<sequence>MPILNGFASTNLIRSFTTDTLPAPPLSPRSSLYGRLPIIAVSASLEESKRDEYINRGFDGWILKPIDFQMLEEMLASVEDGGRRERLLYGREGVKWNKGGWLRLGG</sequence>
<comment type="caution">
    <text evidence="1">Lacks conserved residue(s) required for the propagation of feature annotation.</text>
</comment>
<dbReference type="EMBL" id="PHWZ01000223">
    <property type="protein sequence ID" value="TEY56923.1"/>
    <property type="molecule type" value="Genomic_DNA"/>
</dbReference>
<gene>
    <name evidence="3" type="ORF">BOTCAL_0223g00010</name>
</gene>
<dbReference type="GO" id="GO:0000160">
    <property type="term" value="P:phosphorelay signal transduction system"/>
    <property type="evidence" value="ECO:0007669"/>
    <property type="project" value="InterPro"/>
</dbReference>
<comment type="caution">
    <text evidence="3">The sequence shown here is derived from an EMBL/GenBank/DDBJ whole genome shotgun (WGS) entry which is preliminary data.</text>
</comment>
<feature type="domain" description="Response regulatory" evidence="2">
    <location>
        <begin position="1"/>
        <end position="79"/>
    </location>
</feature>
<reference evidence="3 4" key="1">
    <citation type="submission" date="2017-11" db="EMBL/GenBank/DDBJ databases">
        <title>Comparative genomics of Botrytis spp.</title>
        <authorList>
            <person name="Valero-Jimenez C.A."/>
            <person name="Tapia P."/>
            <person name="Veloso J."/>
            <person name="Silva-Moreno E."/>
            <person name="Staats M."/>
            <person name="Valdes J.H."/>
            <person name="Van Kan J.A.L."/>
        </authorList>
    </citation>
    <scope>NUCLEOTIDE SEQUENCE [LARGE SCALE GENOMIC DNA]</scope>
    <source>
        <strain evidence="3 4">MUCL2830</strain>
    </source>
</reference>
<protein>
    <recommendedName>
        <fullName evidence="2">Response regulatory domain-containing protein</fullName>
    </recommendedName>
</protein>
<proteinExistence type="predicted"/>
<dbReference type="PROSITE" id="PS50110">
    <property type="entry name" value="RESPONSE_REGULATORY"/>
    <property type="match status" value="1"/>
</dbReference>
<dbReference type="InterPro" id="IPR001789">
    <property type="entry name" value="Sig_transdc_resp-reg_receiver"/>
</dbReference>